<keyword evidence="5" id="KW-0479">Metal-binding</keyword>
<dbReference type="RefSeq" id="WP_258498501.1">
    <property type="nucleotide sequence ID" value="NZ_JANSKA010000001.1"/>
</dbReference>
<dbReference type="CDD" id="cd01335">
    <property type="entry name" value="Radical_SAM"/>
    <property type="match status" value="1"/>
</dbReference>
<evidence type="ECO:0000256" key="2">
    <source>
        <dbReference type="ARBA" id="ARBA00009777"/>
    </source>
</evidence>
<dbReference type="Gene3D" id="3.30.70.20">
    <property type="match status" value="1"/>
</dbReference>
<dbReference type="InterPro" id="IPR040074">
    <property type="entry name" value="BssD/PflA/YjjW"/>
</dbReference>
<dbReference type="InterPro" id="IPR034457">
    <property type="entry name" value="Organic_radical-activating"/>
</dbReference>
<keyword evidence="12" id="KW-1185">Reference proteome</keyword>
<proteinExistence type="inferred from homology"/>
<evidence type="ECO:0000256" key="9">
    <source>
        <dbReference type="ARBA" id="ARBA00047365"/>
    </source>
</evidence>
<evidence type="ECO:0000256" key="7">
    <source>
        <dbReference type="ARBA" id="ARBA00023004"/>
    </source>
</evidence>
<dbReference type="PANTHER" id="PTHR30352:SF13">
    <property type="entry name" value="GLYCYL-RADICAL ENZYME ACTIVATING ENZYME YJJW-RELATED"/>
    <property type="match status" value="1"/>
</dbReference>
<dbReference type="PROSITE" id="PS51379">
    <property type="entry name" value="4FE4S_FER_2"/>
    <property type="match status" value="2"/>
</dbReference>
<dbReference type="SUPFAM" id="SSF54862">
    <property type="entry name" value="4Fe-4S ferredoxins"/>
    <property type="match status" value="1"/>
</dbReference>
<reference evidence="11 12" key="1">
    <citation type="submission" date="2022-08" db="EMBL/GenBank/DDBJ databases">
        <title>Tractidigestivibacter montrealensis type strain KD21.</title>
        <authorList>
            <person name="Diop K."/>
            <person name="Richard C."/>
            <person name="Routy B."/>
        </authorList>
    </citation>
    <scope>NUCLEOTIDE SEQUENCE [LARGE SCALE GENOMIC DNA]</scope>
    <source>
        <strain evidence="11 12">KD21</strain>
    </source>
</reference>
<protein>
    <submittedName>
        <fullName evidence="11">YjjW family glycine radical enzyme activase</fullName>
    </submittedName>
</protein>
<keyword evidence="6" id="KW-0560">Oxidoreductase</keyword>
<comment type="similarity">
    <text evidence="2">Belongs to the organic radical-activating enzymes family.</text>
</comment>
<dbReference type="InterPro" id="IPR058240">
    <property type="entry name" value="rSAM_sf"/>
</dbReference>
<keyword evidence="4" id="KW-0949">S-adenosyl-L-methionine</keyword>
<dbReference type="Pfam" id="PF04055">
    <property type="entry name" value="Radical_SAM"/>
    <property type="match status" value="1"/>
</dbReference>
<evidence type="ECO:0000313" key="12">
    <source>
        <dbReference type="Proteomes" id="UP001204320"/>
    </source>
</evidence>
<dbReference type="SUPFAM" id="SSF102114">
    <property type="entry name" value="Radical SAM enzymes"/>
    <property type="match status" value="1"/>
</dbReference>
<feature type="domain" description="4Fe-4S ferredoxin-type" evidence="10">
    <location>
        <begin position="67"/>
        <end position="96"/>
    </location>
</feature>
<comment type="cofactor">
    <cofactor evidence="1">
        <name>[4Fe-4S] cluster</name>
        <dbReference type="ChEBI" id="CHEBI:49883"/>
    </cofactor>
</comment>
<keyword evidence="7" id="KW-0408">Iron</keyword>
<gene>
    <name evidence="11" type="ORF">NVS32_02405</name>
</gene>
<dbReference type="Pfam" id="PF00037">
    <property type="entry name" value="Fer4"/>
    <property type="match status" value="2"/>
</dbReference>
<accession>A0ABT1Z6H0</accession>
<dbReference type="InterPro" id="IPR013785">
    <property type="entry name" value="Aldolase_TIM"/>
</dbReference>
<dbReference type="InterPro" id="IPR001989">
    <property type="entry name" value="Radical_activat_CS"/>
</dbReference>
<name>A0ABT1Z6H0_9ACTN</name>
<evidence type="ECO:0000259" key="10">
    <source>
        <dbReference type="PROSITE" id="PS51379"/>
    </source>
</evidence>
<sequence length="279" mass="30129">MSVHVPINNIIPFSLVDGPGSRCSIFVQGCNIHCAYCHNPETQRLCVGCGACVRSCPAGALKMVCGAVEWDQDACVKCDTCIHVCPNHSSPRILYLDAEQVFERVKSYMPFIRGVTCSGGECMLYPEFLSELFGLCRGVGLGCLIDSNGTVDFAGHQDLLALSDGVMLDLKCWDDSWFVSLTGTGGKAVRKNLAFLAEQDKLAELRVIVTVGRNDPEVAVRGAAGVLGEKVASTRLRLMRFRHFGVRGEMEGAPSPTDERMGAMEELARSLGFGTVVVS</sequence>
<dbReference type="SFLD" id="SFLDF00392">
    <property type="entry name" value="YjjI_activase"/>
    <property type="match status" value="1"/>
</dbReference>
<keyword evidence="8" id="KW-0411">Iron-sulfur</keyword>
<keyword evidence="3" id="KW-0004">4Fe-4S</keyword>
<dbReference type="PROSITE" id="PS01087">
    <property type="entry name" value="RADICAL_ACTIVATING"/>
    <property type="match status" value="1"/>
</dbReference>
<organism evidence="11 12">
    <name type="scientific">Tractidigestivibacter montrealensis</name>
    <dbReference type="NCBI Taxonomy" id="2972466"/>
    <lineage>
        <taxon>Bacteria</taxon>
        <taxon>Bacillati</taxon>
        <taxon>Actinomycetota</taxon>
        <taxon>Coriobacteriia</taxon>
        <taxon>Coriobacteriales</taxon>
        <taxon>Atopobiaceae</taxon>
        <taxon>Tractidigestivibacter</taxon>
    </lineage>
</organism>
<dbReference type="PIRSF" id="PIRSF000371">
    <property type="entry name" value="PFL_act_enz"/>
    <property type="match status" value="1"/>
</dbReference>
<evidence type="ECO:0000256" key="3">
    <source>
        <dbReference type="ARBA" id="ARBA00022485"/>
    </source>
</evidence>
<evidence type="ECO:0000256" key="4">
    <source>
        <dbReference type="ARBA" id="ARBA00022691"/>
    </source>
</evidence>
<dbReference type="InterPro" id="IPR017900">
    <property type="entry name" value="4Fe4S_Fe_S_CS"/>
</dbReference>
<evidence type="ECO:0000256" key="6">
    <source>
        <dbReference type="ARBA" id="ARBA00023002"/>
    </source>
</evidence>
<comment type="caution">
    <text evidence="11">The sequence shown here is derived from an EMBL/GenBank/DDBJ whole genome shotgun (WGS) entry which is preliminary data.</text>
</comment>
<dbReference type="InterPro" id="IPR023912">
    <property type="entry name" value="YjjW_bact"/>
</dbReference>
<dbReference type="SFLD" id="SFLDS00029">
    <property type="entry name" value="Radical_SAM"/>
    <property type="match status" value="1"/>
</dbReference>
<dbReference type="NCBIfam" id="TIGR04041">
    <property type="entry name" value="activase_YjjW"/>
    <property type="match status" value="1"/>
</dbReference>
<evidence type="ECO:0000313" key="11">
    <source>
        <dbReference type="EMBL" id="MCR9035809.1"/>
    </source>
</evidence>
<dbReference type="InterPro" id="IPR012839">
    <property type="entry name" value="Organic_radical_activase"/>
</dbReference>
<dbReference type="InterPro" id="IPR007197">
    <property type="entry name" value="rSAM"/>
</dbReference>
<dbReference type="PROSITE" id="PS00198">
    <property type="entry name" value="4FE4S_FER_1"/>
    <property type="match status" value="2"/>
</dbReference>
<comment type="catalytic activity">
    <reaction evidence="9">
        <text>glycyl-[protein] + reduced [flavodoxin] + S-adenosyl-L-methionine = glycin-2-yl radical-[protein] + semiquinone [flavodoxin] + 5'-deoxyadenosine + L-methionine + H(+)</text>
        <dbReference type="Rhea" id="RHEA:61976"/>
        <dbReference type="Rhea" id="RHEA-COMP:10622"/>
        <dbReference type="Rhea" id="RHEA-COMP:14480"/>
        <dbReference type="Rhea" id="RHEA-COMP:15993"/>
        <dbReference type="Rhea" id="RHEA-COMP:15994"/>
        <dbReference type="ChEBI" id="CHEBI:15378"/>
        <dbReference type="ChEBI" id="CHEBI:17319"/>
        <dbReference type="ChEBI" id="CHEBI:29947"/>
        <dbReference type="ChEBI" id="CHEBI:32722"/>
        <dbReference type="ChEBI" id="CHEBI:57618"/>
        <dbReference type="ChEBI" id="CHEBI:57844"/>
        <dbReference type="ChEBI" id="CHEBI:59789"/>
        <dbReference type="ChEBI" id="CHEBI:140311"/>
    </reaction>
</comment>
<dbReference type="Proteomes" id="UP001204320">
    <property type="component" value="Unassembled WGS sequence"/>
</dbReference>
<dbReference type="PANTHER" id="PTHR30352">
    <property type="entry name" value="PYRUVATE FORMATE-LYASE-ACTIVATING ENZYME"/>
    <property type="match status" value="1"/>
</dbReference>
<dbReference type="InterPro" id="IPR017896">
    <property type="entry name" value="4Fe4S_Fe-S-bd"/>
</dbReference>
<feature type="domain" description="4Fe-4S ferredoxin-type" evidence="10">
    <location>
        <begin position="34"/>
        <end position="66"/>
    </location>
</feature>
<dbReference type="Gene3D" id="3.20.20.70">
    <property type="entry name" value="Aldolase class I"/>
    <property type="match status" value="1"/>
</dbReference>
<dbReference type="SFLD" id="SFLDG01066">
    <property type="entry name" value="organic_radical-activating_enz"/>
    <property type="match status" value="1"/>
</dbReference>
<dbReference type="SFLD" id="SFLDG01118">
    <property type="entry name" value="activating_enzymes__group_2"/>
    <property type="match status" value="1"/>
</dbReference>
<dbReference type="EMBL" id="JANSKA010000001">
    <property type="protein sequence ID" value="MCR9035809.1"/>
    <property type="molecule type" value="Genomic_DNA"/>
</dbReference>
<evidence type="ECO:0000256" key="1">
    <source>
        <dbReference type="ARBA" id="ARBA00001966"/>
    </source>
</evidence>
<evidence type="ECO:0000256" key="8">
    <source>
        <dbReference type="ARBA" id="ARBA00023014"/>
    </source>
</evidence>
<evidence type="ECO:0000256" key="5">
    <source>
        <dbReference type="ARBA" id="ARBA00022723"/>
    </source>
</evidence>